<evidence type="ECO:0000256" key="1">
    <source>
        <dbReference type="SAM" id="MobiDB-lite"/>
    </source>
</evidence>
<feature type="region of interest" description="Disordered" evidence="1">
    <location>
        <begin position="1"/>
        <end position="32"/>
    </location>
</feature>
<dbReference type="AlphaFoldDB" id="A0A0C9X043"/>
<dbReference type="STRING" id="1095629.A0A0C9X043"/>
<keyword evidence="3" id="KW-1185">Reference proteome</keyword>
<protein>
    <submittedName>
        <fullName evidence="2">Uncharacterized protein</fullName>
    </submittedName>
</protein>
<dbReference type="OrthoDB" id="3057826at2759"/>
<reference evidence="3" key="2">
    <citation type="submission" date="2015-01" db="EMBL/GenBank/DDBJ databases">
        <title>Evolutionary Origins and Diversification of the Mycorrhizal Mutualists.</title>
        <authorList>
            <consortium name="DOE Joint Genome Institute"/>
            <consortium name="Mycorrhizal Genomics Consortium"/>
            <person name="Kohler A."/>
            <person name="Kuo A."/>
            <person name="Nagy L.G."/>
            <person name="Floudas D."/>
            <person name="Copeland A."/>
            <person name="Barry K.W."/>
            <person name="Cichocki N."/>
            <person name="Veneault-Fourrey C."/>
            <person name="LaButti K."/>
            <person name="Lindquist E.A."/>
            <person name="Lipzen A."/>
            <person name="Lundell T."/>
            <person name="Morin E."/>
            <person name="Murat C."/>
            <person name="Riley R."/>
            <person name="Ohm R."/>
            <person name="Sun H."/>
            <person name="Tunlid A."/>
            <person name="Henrissat B."/>
            <person name="Grigoriev I.V."/>
            <person name="Hibbett D.S."/>
            <person name="Martin F."/>
        </authorList>
    </citation>
    <scope>NUCLEOTIDE SEQUENCE [LARGE SCALE GENOMIC DNA]</scope>
    <source>
        <strain evidence="3">LaAM-08-1</strain>
    </source>
</reference>
<feature type="compositionally biased region" description="Polar residues" evidence="1">
    <location>
        <begin position="8"/>
        <end position="20"/>
    </location>
</feature>
<evidence type="ECO:0000313" key="3">
    <source>
        <dbReference type="Proteomes" id="UP000054477"/>
    </source>
</evidence>
<dbReference type="HOGENOM" id="CLU_1713558_0_0_1"/>
<name>A0A0C9X043_9AGAR</name>
<accession>A0A0C9X043</accession>
<sequence length="153" mass="17305">MAKKKSKPNITGLQNQSNPVPSHVESTDATPQISGVLDAQIKQVDLDEEEWCPNLQFDSSKPNWDASDTEDDIDSEDKQDYLDKKEQPQPGVNIRRYRNNGLYVAVMHSAIQAGDDLRDEDWVTRETRKKLCREKKAPSNEYSKGPDVGSKSK</sequence>
<dbReference type="EMBL" id="KN838560">
    <property type="protein sequence ID" value="KIK05440.1"/>
    <property type="molecule type" value="Genomic_DNA"/>
</dbReference>
<feature type="region of interest" description="Disordered" evidence="1">
    <location>
        <begin position="54"/>
        <end position="94"/>
    </location>
</feature>
<evidence type="ECO:0000313" key="2">
    <source>
        <dbReference type="EMBL" id="KIK05440.1"/>
    </source>
</evidence>
<proteinExistence type="predicted"/>
<gene>
    <name evidence="2" type="ORF">K443DRAFT_3919</name>
</gene>
<reference evidence="2 3" key="1">
    <citation type="submission" date="2014-04" db="EMBL/GenBank/DDBJ databases">
        <authorList>
            <consortium name="DOE Joint Genome Institute"/>
            <person name="Kuo A."/>
            <person name="Kohler A."/>
            <person name="Nagy L.G."/>
            <person name="Floudas D."/>
            <person name="Copeland A."/>
            <person name="Barry K.W."/>
            <person name="Cichocki N."/>
            <person name="Veneault-Fourrey C."/>
            <person name="LaButti K."/>
            <person name="Lindquist E.A."/>
            <person name="Lipzen A."/>
            <person name="Lundell T."/>
            <person name="Morin E."/>
            <person name="Murat C."/>
            <person name="Sun H."/>
            <person name="Tunlid A."/>
            <person name="Henrissat B."/>
            <person name="Grigoriev I.V."/>
            <person name="Hibbett D.S."/>
            <person name="Martin F."/>
            <person name="Nordberg H.P."/>
            <person name="Cantor M.N."/>
            <person name="Hua S.X."/>
        </authorList>
    </citation>
    <scope>NUCLEOTIDE SEQUENCE [LARGE SCALE GENOMIC DNA]</scope>
    <source>
        <strain evidence="2 3">LaAM-08-1</strain>
    </source>
</reference>
<dbReference type="Proteomes" id="UP000054477">
    <property type="component" value="Unassembled WGS sequence"/>
</dbReference>
<feature type="compositionally biased region" description="Basic and acidic residues" evidence="1">
    <location>
        <begin position="76"/>
        <end position="87"/>
    </location>
</feature>
<feature type="region of interest" description="Disordered" evidence="1">
    <location>
        <begin position="130"/>
        <end position="153"/>
    </location>
</feature>
<organism evidence="2 3">
    <name type="scientific">Laccaria amethystina LaAM-08-1</name>
    <dbReference type="NCBI Taxonomy" id="1095629"/>
    <lineage>
        <taxon>Eukaryota</taxon>
        <taxon>Fungi</taxon>
        <taxon>Dikarya</taxon>
        <taxon>Basidiomycota</taxon>
        <taxon>Agaricomycotina</taxon>
        <taxon>Agaricomycetes</taxon>
        <taxon>Agaricomycetidae</taxon>
        <taxon>Agaricales</taxon>
        <taxon>Agaricineae</taxon>
        <taxon>Hydnangiaceae</taxon>
        <taxon>Laccaria</taxon>
    </lineage>
</organism>